<dbReference type="Pfam" id="PF00977">
    <property type="entry name" value="His_biosynth"/>
    <property type="match status" value="1"/>
</dbReference>
<organism evidence="6 7">
    <name type="scientific">Methylomonas subterranea</name>
    <dbReference type="NCBI Taxonomy" id="2952225"/>
    <lineage>
        <taxon>Bacteria</taxon>
        <taxon>Pseudomonadati</taxon>
        <taxon>Pseudomonadota</taxon>
        <taxon>Gammaproteobacteria</taxon>
        <taxon>Methylococcales</taxon>
        <taxon>Methylococcaceae</taxon>
        <taxon>Methylomonas</taxon>
    </lineage>
</organism>
<dbReference type="SUPFAM" id="SSF51366">
    <property type="entry name" value="Ribulose-phoshate binding barrel"/>
    <property type="match status" value="1"/>
</dbReference>
<proteinExistence type="inferred from homology"/>
<evidence type="ECO:0000256" key="5">
    <source>
        <dbReference type="RuleBase" id="RU003657"/>
    </source>
</evidence>
<name>A0ABT1TJP2_9GAMM</name>
<dbReference type="Gene3D" id="3.20.20.70">
    <property type="entry name" value="Aldolase class I"/>
    <property type="match status" value="2"/>
</dbReference>
<dbReference type="InterPro" id="IPR011060">
    <property type="entry name" value="RibuloseP-bd_barrel"/>
</dbReference>
<dbReference type="InterPro" id="IPR006062">
    <property type="entry name" value="His_biosynth"/>
</dbReference>
<dbReference type="CDD" id="cd04723">
    <property type="entry name" value="HisA_HisF"/>
    <property type="match status" value="1"/>
</dbReference>
<dbReference type="InterPro" id="IPR013785">
    <property type="entry name" value="Aldolase_TIM"/>
</dbReference>
<evidence type="ECO:0000256" key="4">
    <source>
        <dbReference type="ARBA" id="ARBA00029440"/>
    </source>
</evidence>
<evidence type="ECO:0000313" key="6">
    <source>
        <dbReference type="EMBL" id="MCQ8105696.1"/>
    </source>
</evidence>
<comment type="caution">
    <text evidence="6">The sequence shown here is derived from an EMBL/GenBank/DDBJ whole genome shotgun (WGS) entry which is preliminary data.</text>
</comment>
<comment type="similarity">
    <text evidence="1 5">Belongs to the HisA/HisF family.</text>
</comment>
<evidence type="ECO:0000256" key="2">
    <source>
        <dbReference type="ARBA" id="ARBA00022605"/>
    </source>
</evidence>
<gene>
    <name evidence="6" type="ORF">NP590_16410</name>
</gene>
<sequence length="225" mass="25125">MQIIPVIDLKDGLVVHAKRGERAGYQPIHQSSILTASSEFDAVMAGFLTLYPFKTFYIADLNAITGTGHHRPLIDTLFTRYPRIEFWIDNGSQLSQIRTDSPTLKYVIGTESQLSRPRRGDLPFVLSLDYKNQQAIGLPEWFEQSQFWPDQVIVMSLSRVGSGEGPDLKKLTELQRLHPSKHFIAAGGIRDIDDLKELKGHGLYAALLATALHAGSISRGQIENL</sequence>
<evidence type="ECO:0000313" key="7">
    <source>
        <dbReference type="Proteomes" id="UP001524499"/>
    </source>
</evidence>
<evidence type="ECO:0000256" key="3">
    <source>
        <dbReference type="ARBA" id="ARBA00023102"/>
    </source>
</evidence>
<keyword evidence="7" id="KW-1185">Reference proteome</keyword>
<dbReference type="RefSeq" id="WP_256603713.1">
    <property type="nucleotide sequence ID" value="NZ_JANIBJ010000035.1"/>
</dbReference>
<protein>
    <submittedName>
        <fullName evidence="6">HisA/HisF-related TIM barrel protein</fullName>
    </submittedName>
</protein>
<dbReference type="EMBL" id="JANIBJ010000035">
    <property type="protein sequence ID" value="MCQ8105696.1"/>
    <property type="molecule type" value="Genomic_DNA"/>
</dbReference>
<comment type="pathway">
    <text evidence="4">Amino-acid biosynthesis.</text>
</comment>
<keyword evidence="2 5" id="KW-0028">Amino-acid biosynthesis</keyword>
<reference evidence="6 7" key="1">
    <citation type="submission" date="2022-07" db="EMBL/GenBank/DDBJ databases">
        <title>Methylomonas rivi sp. nov., Methylomonas rosea sp. nov., Methylomonas aureus sp. nov. and Methylomonas subterranea sp. nov., four novel methanotrophs isolated from a freshwater creek and the deep terrestrial subsurface.</title>
        <authorList>
            <person name="Abin C."/>
            <person name="Sankaranarayanan K."/>
            <person name="Garner C."/>
            <person name="Sindelar R."/>
            <person name="Kotary K."/>
            <person name="Garner R."/>
            <person name="Barclay S."/>
            <person name="Lawson P."/>
            <person name="Krumholz L."/>
        </authorList>
    </citation>
    <scope>NUCLEOTIDE SEQUENCE [LARGE SCALE GENOMIC DNA]</scope>
    <source>
        <strain evidence="6 7">SURF-2</strain>
    </source>
</reference>
<accession>A0ABT1TJP2</accession>
<keyword evidence="3 5" id="KW-0368">Histidine biosynthesis</keyword>
<evidence type="ECO:0000256" key="1">
    <source>
        <dbReference type="ARBA" id="ARBA00009667"/>
    </source>
</evidence>
<dbReference type="Proteomes" id="UP001524499">
    <property type="component" value="Unassembled WGS sequence"/>
</dbReference>